<organism evidence="3 4">
    <name type="scientific">Ceratina calcarata</name>
    <dbReference type="NCBI Taxonomy" id="156304"/>
    <lineage>
        <taxon>Eukaryota</taxon>
        <taxon>Metazoa</taxon>
        <taxon>Ecdysozoa</taxon>
        <taxon>Arthropoda</taxon>
        <taxon>Hexapoda</taxon>
        <taxon>Insecta</taxon>
        <taxon>Pterygota</taxon>
        <taxon>Neoptera</taxon>
        <taxon>Endopterygota</taxon>
        <taxon>Hymenoptera</taxon>
        <taxon>Apocrita</taxon>
        <taxon>Aculeata</taxon>
        <taxon>Apoidea</taxon>
        <taxon>Anthophila</taxon>
        <taxon>Apidae</taxon>
        <taxon>Ceratina</taxon>
        <taxon>Zadontomerus</taxon>
    </lineage>
</organism>
<feature type="chain" id="PRO_5042489804" evidence="1">
    <location>
        <begin position="19"/>
        <end position="291"/>
    </location>
</feature>
<dbReference type="InterPro" id="IPR016186">
    <property type="entry name" value="C-type_lectin-like/link_sf"/>
</dbReference>
<dbReference type="Pfam" id="PF00059">
    <property type="entry name" value="Lectin_C"/>
    <property type="match status" value="1"/>
</dbReference>
<dbReference type="Proteomes" id="UP000694925">
    <property type="component" value="Unplaced"/>
</dbReference>
<dbReference type="AlphaFoldDB" id="A0AAJ7S6B1"/>
<evidence type="ECO:0000313" key="4">
    <source>
        <dbReference type="RefSeq" id="XP_026672106.1"/>
    </source>
</evidence>
<dbReference type="GeneID" id="108628194"/>
<dbReference type="InterPro" id="IPR016187">
    <property type="entry name" value="CTDL_fold"/>
</dbReference>
<accession>A0AAJ7S6B1</accession>
<dbReference type="InterPro" id="IPR001304">
    <property type="entry name" value="C-type_lectin-like"/>
</dbReference>
<reference evidence="4" key="1">
    <citation type="submission" date="2025-08" db="UniProtKB">
        <authorList>
            <consortium name="RefSeq"/>
        </authorList>
    </citation>
    <scope>IDENTIFICATION</scope>
    <source>
        <tissue evidence="4">Whole body</tissue>
    </source>
</reference>
<evidence type="ECO:0000256" key="1">
    <source>
        <dbReference type="SAM" id="SignalP"/>
    </source>
</evidence>
<protein>
    <submittedName>
        <fullName evidence="4">Uncharacterized protein LOC108628194 isoform X1</fullName>
    </submittedName>
</protein>
<evidence type="ECO:0000313" key="3">
    <source>
        <dbReference type="Proteomes" id="UP000694925"/>
    </source>
</evidence>
<keyword evidence="1" id="KW-0732">Signal</keyword>
<dbReference type="Gene3D" id="3.10.100.10">
    <property type="entry name" value="Mannose-Binding Protein A, subunit A"/>
    <property type="match status" value="1"/>
</dbReference>
<sequence length="291" mass="33675">MKRLLVYSIACLILKSFACDNCCEINSRRLPYYKLMKSHARSNQFILASAVVQTVNECRKFALTKRALAFNYGLEMKHHGNKVTRKICEALQCPEVHNFTALEKNRNYKYYSTYPSFIPVTGSSFTLACIPRTGMFVFSSNNLNYSQAQNACQKMNASLAHIISEERTNGLAKYISLNIPAFVGLSKRDNDKFWTNEFSELFKNINYNSGNLMKRCRALIIVHGERVNQRIRKDASVWYSRLNRNPVLSGKSYPVTARYPLFVKSHRLIDRNYSGNYYCNFIYFNNLINCI</sequence>
<feature type="domain" description="C-type lectin" evidence="2">
    <location>
        <begin position="142"/>
        <end position="219"/>
    </location>
</feature>
<dbReference type="SUPFAM" id="SSF56436">
    <property type="entry name" value="C-type lectin-like"/>
    <property type="match status" value="1"/>
</dbReference>
<dbReference type="RefSeq" id="XP_026672106.1">
    <property type="nucleotide sequence ID" value="XM_026816305.1"/>
</dbReference>
<gene>
    <name evidence="4" type="primary">LOC108628194</name>
</gene>
<evidence type="ECO:0000259" key="2">
    <source>
        <dbReference type="Pfam" id="PF00059"/>
    </source>
</evidence>
<feature type="signal peptide" evidence="1">
    <location>
        <begin position="1"/>
        <end position="18"/>
    </location>
</feature>
<dbReference type="CDD" id="cd00037">
    <property type="entry name" value="CLECT"/>
    <property type="match status" value="1"/>
</dbReference>
<keyword evidence="3" id="KW-1185">Reference proteome</keyword>
<name>A0AAJ7S6B1_9HYME</name>
<proteinExistence type="predicted"/>